<name>A0ABR1ADS8_POLSC</name>
<evidence type="ECO:0000313" key="2">
    <source>
        <dbReference type="EMBL" id="KAK6617241.1"/>
    </source>
</evidence>
<dbReference type="Gene3D" id="3.15.10.30">
    <property type="entry name" value="Haemolymph juvenile hormone binding protein"/>
    <property type="match status" value="1"/>
</dbReference>
<dbReference type="InterPro" id="IPR010562">
    <property type="entry name" value="Haemolymph_juvenile_hormone-bd"/>
</dbReference>
<reference evidence="2 3" key="1">
    <citation type="submission" date="2023-09" db="EMBL/GenBank/DDBJ databases">
        <title>Genomes of two closely related lineages of the louse Polyplax serrata with different host specificities.</title>
        <authorList>
            <person name="Martinu J."/>
            <person name="Tarabai H."/>
            <person name="Stefka J."/>
            <person name="Hypsa V."/>
        </authorList>
    </citation>
    <scope>NUCLEOTIDE SEQUENCE [LARGE SCALE GENOMIC DNA]</scope>
    <source>
        <strain evidence="2">98ZLc_SE</strain>
    </source>
</reference>
<sequence length="446" mass="50269">MKQIGLLICLLLVCVSIGDSQDERREEDVYLIEDEKAILQKKIAKQLSQILEHYKQEDPVGLPNAPVPDPMTIPDMKHSFSVATMNFQNVSVHGLSIFRIDTIESNIAEMEVSIAMSIEQLFIKGQYTMSSWFSRQKGDFNVTLQGVVVKGLASLEVNPSGQLEAQNINMDITFQHIAMNFQNLGFMGSLFQGIINSVGTFLFDSIKPFILSQVNTNVRGDVNKQIMQIPQRFPNSIPPLDMFISEMRKYVRSKKYDPYKVNNYNSTAGIFSVELTNIWVTGLATFHRVGNITLTMKKNVLYMGTHVGTKQLFGSCQWEVGVAGLMSRAGSVSFATDYVQVNMTVSQPLDVRKRPSLEDLNLKIGNMQMRVNGAGTADYIMEFVVNVLPNILRYQVVDAIEGPLKVQIQNYLDLIEVEQMIDENLPRMYDLMSLNNINSNSNDIDF</sequence>
<feature type="chain" id="PRO_5045915257" evidence="1">
    <location>
        <begin position="21"/>
        <end position="446"/>
    </location>
</feature>
<keyword evidence="3" id="KW-1185">Reference proteome</keyword>
<dbReference type="PANTHER" id="PTHR11008:SF13">
    <property type="entry name" value="FI04421P"/>
    <property type="match status" value="1"/>
</dbReference>
<dbReference type="EMBL" id="JAWJWF010000052">
    <property type="protein sequence ID" value="KAK6617241.1"/>
    <property type="molecule type" value="Genomic_DNA"/>
</dbReference>
<dbReference type="InterPro" id="IPR038606">
    <property type="entry name" value="To_sf"/>
</dbReference>
<dbReference type="SUPFAM" id="SSF55394">
    <property type="entry name" value="Bactericidal permeability-increasing protein, BPI"/>
    <property type="match status" value="1"/>
</dbReference>
<evidence type="ECO:0000256" key="1">
    <source>
        <dbReference type="SAM" id="SignalP"/>
    </source>
</evidence>
<keyword evidence="1" id="KW-0732">Signal</keyword>
<dbReference type="Proteomes" id="UP001359485">
    <property type="component" value="Unassembled WGS sequence"/>
</dbReference>
<evidence type="ECO:0000313" key="3">
    <source>
        <dbReference type="Proteomes" id="UP001359485"/>
    </source>
</evidence>
<gene>
    <name evidence="2" type="ORF">RUM44_005572</name>
</gene>
<protein>
    <submittedName>
        <fullName evidence="2">Uncharacterized protein</fullName>
    </submittedName>
</protein>
<proteinExistence type="predicted"/>
<dbReference type="Pfam" id="PF16984">
    <property type="entry name" value="Grp7_allergen"/>
    <property type="match status" value="1"/>
</dbReference>
<dbReference type="PANTHER" id="PTHR11008">
    <property type="entry name" value="PROTEIN TAKEOUT-LIKE PROTEIN"/>
    <property type="match status" value="1"/>
</dbReference>
<dbReference type="Gene3D" id="3.15.10.50">
    <property type="match status" value="1"/>
</dbReference>
<dbReference type="InterPro" id="IPR020234">
    <property type="entry name" value="Mite_allergen_group-7"/>
</dbReference>
<feature type="signal peptide" evidence="1">
    <location>
        <begin position="1"/>
        <end position="20"/>
    </location>
</feature>
<dbReference type="Pfam" id="PF06585">
    <property type="entry name" value="JHBP"/>
    <property type="match status" value="1"/>
</dbReference>
<comment type="caution">
    <text evidence="2">The sequence shown here is derived from an EMBL/GenBank/DDBJ whole genome shotgun (WGS) entry which is preliminary data.</text>
</comment>
<dbReference type="SMART" id="SM00700">
    <property type="entry name" value="JHBP"/>
    <property type="match status" value="1"/>
</dbReference>
<dbReference type="InterPro" id="IPR038602">
    <property type="entry name" value="Mite_allergen_7_sf"/>
</dbReference>
<accession>A0ABR1ADS8</accession>
<organism evidence="2 3">
    <name type="scientific">Polyplax serrata</name>
    <name type="common">Common mouse louse</name>
    <dbReference type="NCBI Taxonomy" id="468196"/>
    <lineage>
        <taxon>Eukaryota</taxon>
        <taxon>Metazoa</taxon>
        <taxon>Ecdysozoa</taxon>
        <taxon>Arthropoda</taxon>
        <taxon>Hexapoda</taxon>
        <taxon>Insecta</taxon>
        <taxon>Pterygota</taxon>
        <taxon>Neoptera</taxon>
        <taxon>Paraneoptera</taxon>
        <taxon>Psocodea</taxon>
        <taxon>Troctomorpha</taxon>
        <taxon>Phthiraptera</taxon>
        <taxon>Anoplura</taxon>
        <taxon>Polyplacidae</taxon>
        <taxon>Polyplax</taxon>
    </lineage>
</organism>
<dbReference type="InterPro" id="IPR017943">
    <property type="entry name" value="Bactericidal_perm-incr_a/b_dom"/>
</dbReference>